<keyword evidence="4" id="KW-0408">Iron</keyword>
<organism evidence="12 13">
    <name type="scientific">Biostraticola tofi</name>
    <dbReference type="NCBI Taxonomy" id="466109"/>
    <lineage>
        <taxon>Bacteria</taxon>
        <taxon>Pseudomonadati</taxon>
        <taxon>Pseudomonadota</taxon>
        <taxon>Gammaproteobacteria</taxon>
        <taxon>Enterobacterales</taxon>
        <taxon>Bruguierivoracaceae</taxon>
        <taxon>Biostraticola</taxon>
    </lineage>
</organism>
<dbReference type="Gene3D" id="1.20.1510.10">
    <property type="entry name" value="Cation efflux protein transmembrane domain"/>
    <property type="match status" value="1"/>
</dbReference>
<comment type="similarity">
    <text evidence="2">Belongs to the cation diffusion facilitator (CDF) transporter (TC 2.A.4) family. FieF subfamily.</text>
</comment>
<gene>
    <name evidence="12" type="ORF">EDC52_1047</name>
</gene>
<dbReference type="InterPro" id="IPR002524">
    <property type="entry name" value="Cation_efflux"/>
</dbReference>
<dbReference type="PANTHER" id="PTHR43840:SF15">
    <property type="entry name" value="MITOCHONDRIAL METAL TRANSPORTER 1-RELATED"/>
    <property type="match status" value="1"/>
</dbReference>
<keyword evidence="6" id="KW-0862">Zinc</keyword>
<protein>
    <submittedName>
        <fullName evidence="12">Cation diffusion facilitator family transporter</fullName>
    </submittedName>
</protein>
<evidence type="ECO:0000256" key="6">
    <source>
        <dbReference type="ARBA" id="ARBA00022906"/>
    </source>
</evidence>
<evidence type="ECO:0000313" key="12">
    <source>
        <dbReference type="EMBL" id="TCV96568.1"/>
    </source>
</evidence>
<dbReference type="Proteomes" id="UP000295719">
    <property type="component" value="Unassembled WGS sequence"/>
</dbReference>
<keyword evidence="5 9" id="KW-0812">Transmembrane</keyword>
<dbReference type="EMBL" id="SMCR01000004">
    <property type="protein sequence ID" value="TCV96568.1"/>
    <property type="molecule type" value="Genomic_DNA"/>
</dbReference>
<keyword evidence="3" id="KW-0813">Transport</keyword>
<dbReference type="SUPFAM" id="SSF161111">
    <property type="entry name" value="Cation efflux protein transmembrane domain-like"/>
    <property type="match status" value="1"/>
</dbReference>
<accession>A0A4R3YXI8</accession>
<evidence type="ECO:0000259" key="10">
    <source>
        <dbReference type="Pfam" id="PF01545"/>
    </source>
</evidence>
<dbReference type="Pfam" id="PF16916">
    <property type="entry name" value="ZT_dimer"/>
    <property type="match status" value="3"/>
</dbReference>
<feature type="transmembrane region" description="Helical" evidence="9">
    <location>
        <begin position="165"/>
        <end position="183"/>
    </location>
</feature>
<keyword evidence="8 9" id="KW-0472">Membrane</keyword>
<keyword evidence="6" id="KW-0406">Ion transport</keyword>
<feature type="transmembrane region" description="Helical" evidence="9">
    <location>
        <begin position="65"/>
        <end position="83"/>
    </location>
</feature>
<feature type="transmembrane region" description="Helical" evidence="9">
    <location>
        <begin position="12"/>
        <end position="44"/>
    </location>
</feature>
<evidence type="ECO:0000256" key="7">
    <source>
        <dbReference type="ARBA" id="ARBA00022989"/>
    </source>
</evidence>
<keyword evidence="7 9" id="KW-1133">Transmembrane helix</keyword>
<evidence type="ECO:0000256" key="3">
    <source>
        <dbReference type="ARBA" id="ARBA00022448"/>
    </source>
</evidence>
<keyword evidence="13" id="KW-1185">Reference proteome</keyword>
<sequence>MVASGLLAAGKFIVGFFTGSIGLISEGIHSLTDFLATAITWMAVRVSDKPSDEDHHFGHGKIENMAALFEVLLLVAAAAWIGFEAIKRLWGEPHEIIAAPMVILVLMISIGVDFFRARALRRVAKATNSPALEADALHFISDMLASGVVLLGMVFVMLGFTQADAIAALMVAVGIFIAALKLGKNSYDTLTDAAPEGKRAEIAELVRNIPDVLAVENTRLRYAGATFFIEVTIAVCRSMSLEQISTLKLNINAALRQYDNHAQVTVIAWPRQKNDEDIATSINLIASRHDVAVHHLTLQRLASCTSVSLDLEVPAVLSVIQAHDVANLVENAIREELGGNIEIETHIEPRMHHWLASQDVSPDKLNVISQQLKRSVGEDNVLQDIHNVRVRETKQGYIINYHCRVPPFMSIIEAHDAVDSLERRLRGQQPFICRVVGHVEPFRALPLFKR</sequence>
<evidence type="ECO:0000256" key="5">
    <source>
        <dbReference type="ARBA" id="ARBA00022692"/>
    </source>
</evidence>
<dbReference type="GO" id="GO:0016020">
    <property type="term" value="C:membrane"/>
    <property type="evidence" value="ECO:0007669"/>
    <property type="project" value="UniProtKB-SubCell"/>
</dbReference>
<dbReference type="GO" id="GO:0006826">
    <property type="term" value="P:iron ion transport"/>
    <property type="evidence" value="ECO:0007669"/>
    <property type="project" value="UniProtKB-KW"/>
</dbReference>
<dbReference type="NCBIfam" id="TIGR01297">
    <property type="entry name" value="CDF"/>
    <property type="match status" value="1"/>
</dbReference>
<proteinExistence type="inferred from homology"/>
<dbReference type="GO" id="GO:0006829">
    <property type="term" value="P:zinc ion transport"/>
    <property type="evidence" value="ECO:0007669"/>
    <property type="project" value="UniProtKB-KW"/>
</dbReference>
<dbReference type="InterPro" id="IPR027469">
    <property type="entry name" value="Cation_efflux_TMD_sf"/>
</dbReference>
<feature type="transmembrane region" description="Helical" evidence="9">
    <location>
        <begin position="136"/>
        <end position="159"/>
    </location>
</feature>
<dbReference type="InterPro" id="IPR058533">
    <property type="entry name" value="Cation_efflux_TM"/>
</dbReference>
<feature type="domain" description="Cation efflux protein cytoplasmic" evidence="11">
    <location>
        <begin position="284"/>
        <end position="349"/>
    </location>
</feature>
<feature type="domain" description="Cation efflux protein transmembrane" evidence="10">
    <location>
        <begin position="2"/>
        <end position="190"/>
    </location>
</feature>
<reference evidence="12 13" key="1">
    <citation type="submission" date="2019-03" db="EMBL/GenBank/DDBJ databases">
        <title>Genomic Encyclopedia of Type Strains, Phase IV (KMG-IV): sequencing the most valuable type-strain genomes for metagenomic binning, comparative biology and taxonomic classification.</title>
        <authorList>
            <person name="Goeker M."/>
        </authorList>
    </citation>
    <scope>NUCLEOTIDE SEQUENCE [LARGE SCALE GENOMIC DNA]</scope>
    <source>
        <strain evidence="12 13">DSM 19580</strain>
    </source>
</reference>
<evidence type="ECO:0000313" key="13">
    <source>
        <dbReference type="Proteomes" id="UP000295719"/>
    </source>
</evidence>
<name>A0A4R3YXI8_9GAMM</name>
<keyword evidence="6" id="KW-0864">Zinc transport</keyword>
<dbReference type="Gene3D" id="3.30.70.1350">
    <property type="entry name" value="Cation efflux protein, cytoplasmic domain"/>
    <property type="match status" value="3"/>
</dbReference>
<evidence type="ECO:0000256" key="4">
    <source>
        <dbReference type="ARBA" id="ARBA00022496"/>
    </source>
</evidence>
<comment type="caution">
    <text evidence="12">The sequence shown here is derived from an EMBL/GenBank/DDBJ whole genome shotgun (WGS) entry which is preliminary data.</text>
</comment>
<dbReference type="Pfam" id="PF01545">
    <property type="entry name" value="Cation_efflux"/>
    <property type="match status" value="1"/>
</dbReference>
<dbReference type="SUPFAM" id="SSF160240">
    <property type="entry name" value="Cation efflux protein cytoplasmic domain-like"/>
    <property type="match status" value="3"/>
</dbReference>
<feature type="domain" description="Cation efflux protein cytoplasmic" evidence="11">
    <location>
        <begin position="372"/>
        <end position="441"/>
    </location>
</feature>
<dbReference type="InterPro" id="IPR050291">
    <property type="entry name" value="CDF_Transporter"/>
</dbReference>
<evidence type="ECO:0000256" key="9">
    <source>
        <dbReference type="SAM" id="Phobius"/>
    </source>
</evidence>
<comment type="subcellular location">
    <subcellularLocation>
        <location evidence="1">Membrane</location>
        <topology evidence="1">Multi-pass membrane protein</topology>
    </subcellularLocation>
</comment>
<dbReference type="AlphaFoldDB" id="A0A4R3YXI8"/>
<dbReference type="InterPro" id="IPR036837">
    <property type="entry name" value="Cation_efflux_CTD_sf"/>
</dbReference>
<dbReference type="InterPro" id="IPR027470">
    <property type="entry name" value="Cation_efflux_CTD"/>
</dbReference>
<feature type="domain" description="Cation efflux protein cytoplasmic" evidence="11">
    <location>
        <begin position="195"/>
        <end position="266"/>
    </location>
</feature>
<evidence type="ECO:0000256" key="8">
    <source>
        <dbReference type="ARBA" id="ARBA00023136"/>
    </source>
</evidence>
<dbReference type="PANTHER" id="PTHR43840">
    <property type="entry name" value="MITOCHONDRIAL METAL TRANSPORTER 1-RELATED"/>
    <property type="match status" value="1"/>
</dbReference>
<evidence type="ECO:0000256" key="1">
    <source>
        <dbReference type="ARBA" id="ARBA00004141"/>
    </source>
</evidence>
<evidence type="ECO:0000259" key="11">
    <source>
        <dbReference type="Pfam" id="PF16916"/>
    </source>
</evidence>
<dbReference type="GO" id="GO:0008324">
    <property type="term" value="F:monoatomic cation transmembrane transporter activity"/>
    <property type="evidence" value="ECO:0007669"/>
    <property type="project" value="InterPro"/>
</dbReference>
<feature type="transmembrane region" description="Helical" evidence="9">
    <location>
        <begin position="95"/>
        <end position="115"/>
    </location>
</feature>
<evidence type="ECO:0000256" key="2">
    <source>
        <dbReference type="ARBA" id="ARBA00010212"/>
    </source>
</evidence>
<keyword evidence="4" id="KW-0410">Iron transport</keyword>